<comment type="caution">
    <text evidence="2">The sequence shown here is derived from an EMBL/GenBank/DDBJ whole genome shotgun (WGS) entry which is preliminary data.</text>
</comment>
<dbReference type="EMBL" id="QJNS01000009">
    <property type="protein sequence ID" value="RYO94615.1"/>
    <property type="molecule type" value="Genomic_DNA"/>
</dbReference>
<evidence type="ECO:0000313" key="2">
    <source>
        <dbReference type="EMBL" id="RYO94615.1"/>
    </source>
</evidence>
<dbReference type="PANTHER" id="PTHR40619:SF3">
    <property type="entry name" value="FUNGAL STAND N-TERMINAL GOODBYE DOMAIN-CONTAINING PROTEIN"/>
    <property type="match status" value="1"/>
</dbReference>
<proteinExistence type="predicted"/>
<feature type="region of interest" description="Disordered" evidence="1">
    <location>
        <begin position="125"/>
        <end position="144"/>
    </location>
</feature>
<protein>
    <submittedName>
        <fullName evidence="2">Uncharacterized protein</fullName>
    </submittedName>
</protein>
<evidence type="ECO:0000256" key="1">
    <source>
        <dbReference type="SAM" id="MobiDB-lite"/>
    </source>
</evidence>
<dbReference type="Proteomes" id="UP000294003">
    <property type="component" value="Unassembled WGS sequence"/>
</dbReference>
<gene>
    <name evidence="2" type="ORF">DL762_000507</name>
</gene>
<name>A0ABY0HKK4_9PEZI</name>
<sequence>MVIEVSPTKAALPRHPLKLVPDLSIVSPVKAALEAILDAVETASDARVKITGAFKGEDLEKTLAQVELFLEIFPGDENMTKKVDYLANYLRVMFDDRDKKREILCQMVAREQDQIEDLHSLARSLKETRSRSPSPRPPRQLAWHPPQHLFTSNQQQQHPRNIRWYGHLNISRYRSVVPPATRNGGTSLPRSLGGSTSNVPLFPVPVAPLPAPTLHASKLLAVLNISDVNEMDIEAIIESGEAISLRYRSRANRILKVAMFLVSASIMQGLRGRTRFVPLVFFCGRHVEYDDAFTEGGVMIRSLTAQLL</sequence>
<accession>A0ABY0HKK4</accession>
<reference evidence="2 3" key="1">
    <citation type="submission" date="2018-06" db="EMBL/GenBank/DDBJ databases">
        <title>Complete Genomes of Monosporascus.</title>
        <authorList>
            <person name="Robinson A.J."/>
            <person name="Natvig D.O."/>
        </authorList>
    </citation>
    <scope>NUCLEOTIDE SEQUENCE [LARGE SCALE GENOMIC DNA]</scope>
    <source>
        <strain evidence="2 3">CBS 609.92</strain>
    </source>
</reference>
<keyword evidence="3" id="KW-1185">Reference proteome</keyword>
<evidence type="ECO:0000313" key="3">
    <source>
        <dbReference type="Proteomes" id="UP000294003"/>
    </source>
</evidence>
<dbReference type="PANTHER" id="PTHR40619">
    <property type="entry name" value="FUNGAL STAND N-TERMINAL GOODBYE DOMAIN-CONTAINING PROTEIN"/>
    <property type="match status" value="1"/>
</dbReference>
<organism evidence="2 3">
    <name type="scientific">Monosporascus cannonballus</name>
    <dbReference type="NCBI Taxonomy" id="155416"/>
    <lineage>
        <taxon>Eukaryota</taxon>
        <taxon>Fungi</taxon>
        <taxon>Dikarya</taxon>
        <taxon>Ascomycota</taxon>
        <taxon>Pezizomycotina</taxon>
        <taxon>Sordariomycetes</taxon>
        <taxon>Xylariomycetidae</taxon>
        <taxon>Xylariales</taxon>
        <taxon>Xylariales incertae sedis</taxon>
        <taxon>Monosporascus</taxon>
    </lineage>
</organism>